<dbReference type="GO" id="GO:0016226">
    <property type="term" value="P:iron-sulfur cluster assembly"/>
    <property type="evidence" value="ECO:0007669"/>
    <property type="project" value="InterPro"/>
</dbReference>
<dbReference type="GO" id="GO:0051536">
    <property type="term" value="F:iron-sulfur cluster binding"/>
    <property type="evidence" value="ECO:0007669"/>
    <property type="project" value="InterPro"/>
</dbReference>
<evidence type="ECO:0000313" key="2">
    <source>
        <dbReference type="EMBL" id="CEG57176.1"/>
    </source>
</evidence>
<dbReference type="SUPFAM" id="SSF82649">
    <property type="entry name" value="SufE/NifU"/>
    <property type="match status" value="1"/>
</dbReference>
<organism evidence="2 3">
    <name type="scientific">Legionella fallonii LLAP-10</name>
    <dbReference type="NCBI Taxonomy" id="1212491"/>
    <lineage>
        <taxon>Bacteria</taxon>
        <taxon>Pseudomonadati</taxon>
        <taxon>Pseudomonadota</taxon>
        <taxon>Gammaproteobacteria</taxon>
        <taxon>Legionellales</taxon>
        <taxon>Legionellaceae</taxon>
        <taxon>Legionella</taxon>
    </lineage>
</organism>
<reference evidence="3" key="1">
    <citation type="submission" date="2014-09" db="EMBL/GenBank/DDBJ databases">
        <authorList>
            <person name="Gomez-Valero L."/>
        </authorList>
    </citation>
    <scope>NUCLEOTIDE SEQUENCE [LARGE SCALE GENOMIC DNA]</scope>
    <source>
        <strain evidence="3">ATCC700992</strain>
    </source>
</reference>
<dbReference type="Proteomes" id="UP000032430">
    <property type="component" value="Chromosome I"/>
</dbReference>
<dbReference type="AlphaFoldDB" id="A0A098G5B8"/>
<dbReference type="GO" id="GO:0005506">
    <property type="term" value="F:iron ion binding"/>
    <property type="evidence" value="ECO:0007669"/>
    <property type="project" value="InterPro"/>
</dbReference>
<dbReference type="HOGENOM" id="CLU_1967799_0_0_6"/>
<feature type="domain" description="NIF system FeS cluster assembly NifU N-terminal" evidence="1">
    <location>
        <begin position="2"/>
        <end position="115"/>
    </location>
</feature>
<protein>
    <submittedName>
        <fullName evidence="2">NifU family iron binding protein, [Fe-S] cluster formation/repair protein IscU, HesB</fullName>
    </submittedName>
</protein>
<dbReference type="Gene3D" id="3.90.1010.10">
    <property type="match status" value="1"/>
</dbReference>
<dbReference type="EMBL" id="LN614827">
    <property type="protein sequence ID" value="CEG57176.1"/>
    <property type="molecule type" value="Genomic_DNA"/>
</dbReference>
<dbReference type="KEGG" id="lfa:LFA_1777"/>
<evidence type="ECO:0000313" key="3">
    <source>
        <dbReference type="Proteomes" id="UP000032430"/>
    </source>
</evidence>
<dbReference type="STRING" id="1212491.LFA_1777"/>
<evidence type="ECO:0000259" key="1">
    <source>
        <dbReference type="Pfam" id="PF01592"/>
    </source>
</evidence>
<keyword evidence="3" id="KW-1185">Reference proteome</keyword>
<dbReference type="RefSeq" id="WP_052673896.1">
    <property type="nucleotide sequence ID" value="NZ_LN614827.1"/>
</dbReference>
<proteinExistence type="predicted"/>
<accession>A0A098G5B8</accession>
<name>A0A098G5B8_9GAMM</name>
<dbReference type="InterPro" id="IPR002871">
    <property type="entry name" value="NIF_FeS_clus_asmbl_NifU_N"/>
</dbReference>
<gene>
    <name evidence="2" type="ORF">LFA_1777</name>
</gene>
<sequence>MMYNERVEDCFFLPRHVGILDLNVPLTVHFSSIQKNQSVTRIDLYLQCTGDTLITKACFKATGNPYVIAALEWLCRQIEGRKLDCLKEMNYQILVKELEIPQNQYPIALQVEDVYKEVFTLMKKKLEDYKS</sequence>
<dbReference type="OrthoDB" id="46697at2"/>
<dbReference type="Pfam" id="PF01592">
    <property type="entry name" value="NifU_N"/>
    <property type="match status" value="1"/>
</dbReference>